<accession>A0ABU8JMM1</accession>
<evidence type="ECO:0000313" key="2">
    <source>
        <dbReference type="EMBL" id="MEI7064691.1"/>
    </source>
</evidence>
<dbReference type="EMBL" id="JBBBOO010000009">
    <property type="protein sequence ID" value="MEI7064691.1"/>
    <property type="molecule type" value="Genomic_DNA"/>
</dbReference>
<dbReference type="SUPFAM" id="SSF53474">
    <property type="entry name" value="alpha/beta-Hydrolases"/>
    <property type="match status" value="1"/>
</dbReference>
<dbReference type="InterPro" id="IPR051044">
    <property type="entry name" value="MAG_DAG_Lipase"/>
</dbReference>
<evidence type="ECO:0000313" key="3">
    <source>
        <dbReference type="Proteomes" id="UP001359469"/>
    </source>
</evidence>
<evidence type="ECO:0000259" key="1">
    <source>
        <dbReference type="Pfam" id="PF12146"/>
    </source>
</evidence>
<comment type="caution">
    <text evidence="2">The sequence shown here is derived from an EMBL/GenBank/DDBJ whole genome shotgun (WGS) entry which is preliminary data.</text>
</comment>
<dbReference type="EC" id="3.1.1.5" evidence="2"/>
<dbReference type="InterPro" id="IPR022742">
    <property type="entry name" value="Hydrolase_4"/>
</dbReference>
<dbReference type="Proteomes" id="UP001359469">
    <property type="component" value="Unassembled WGS sequence"/>
</dbReference>
<dbReference type="Gene3D" id="3.40.50.1820">
    <property type="entry name" value="alpha/beta hydrolase"/>
    <property type="match status" value="1"/>
</dbReference>
<dbReference type="PANTHER" id="PTHR11614">
    <property type="entry name" value="PHOSPHOLIPASE-RELATED"/>
    <property type="match status" value="1"/>
</dbReference>
<protein>
    <submittedName>
        <fullName evidence="2">Lysophospholipase L2</fullName>
        <ecNumber evidence="2">3.1.1.5</ecNumber>
    </submittedName>
</protein>
<dbReference type="NCBIfam" id="NF008019">
    <property type="entry name" value="PRK10749.1"/>
    <property type="match status" value="1"/>
</dbReference>
<dbReference type="InterPro" id="IPR029058">
    <property type="entry name" value="AB_hydrolase_fold"/>
</dbReference>
<name>A0ABU8JMM1_DICCH</name>
<feature type="domain" description="Serine aminopeptidase S33" evidence="1">
    <location>
        <begin position="54"/>
        <end position="322"/>
    </location>
</feature>
<keyword evidence="2" id="KW-0378">Hydrolase</keyword>
<dbReference type="GO" id="GO:0004622">
    <property type="term" value="F:phosphatidylcholine lysophospholipase activity"/>
    <property type="evidence" value="ECO:0007669"/>
    <property type="project" value="UniProtKB-EC"/>
</dbReference>
<sequence>MNPYPECLLTREWQYAAFVTGPLLDFWRQRQEGMFIGVDDVPIRFVRFTSPLHQHLVVVLPGRTDSYVKYAEVAYDLFQCGYDVLMMDHRGQGRSGRLLKDRYRGHVKRFSDYVDDVATLWQQQVAPGHYTKGHYTEGHYTKRFALAHSMGGAILAQFLARQPQAFDAVALCAPMCGILLPMPRWLAWRILDWAERHPAIRDYYAIGTSPWRPLPFMANVLTHSHARYRRHVRFYADDPDLRIGGPTYHWVREALLVETQLLPQAAEITTPLLLLQAEEERVVDNRSQDAFCRALAAAGHPCADGRPYVVRGARHDILSEKDAMRADAFGRILQHFNDYH</sequence>
<organism evidence="2 3">
    <name type="scientific">Dickeya chrysanthemi</name>
    <name type="common">Pectobacterium chrysanthemi</name>
    <name type="synonym">Erwinia chrysanthemi</name>
    <dbReference type="NCBI Taxonomy" id="556"/>
    <lineage>
        <taxon>Bacteria</taxon>
        <taxon>Pseudomonadati</taxon>
        <taxon>Pseudomonadota</taxon>
        <taxon>Gammaproteobacteria</taxon>
        <taxon>Enterobacterales</taxon>
        <taxon>Pectobacteriaceae</taxon>
        <taxon>Dickeya</taxon>
    </lineage>
</organism>
<dbReference type="Pfam" id="PF12146">
    <property type="entry name" value="Hydrolase_4"/>
    <property type="match status" value="1"/>
</dbReference>
<gene>
    <name evidence="2" type="primary">pldB</name>
    <name evidence="2" type="ORF">WCU84_13625</name>
</gene>
<proteinExistence type="predicted"/>
<keyword evidence="3" id="KW-1185">Reference proteome</keyword>
<dbReference type="RefSeq" id="WP_336729845.1">
    <property type="nucleotide sequence ID" value="NZ_JBBBOO010000009.1"/>
</dbReference>
<reference evidence="2 3" key="1">
    <citation type="submission" date="2024-03" db="EMBL/GenBank/DDBJ databases">
        <title>Analysis of soft rot Pectobacteriaceae population diversity in US potato growing regions between 2016 and 2022.</title>
        <authorList>
            <person name="Ma X."/>
            <person name="Zhang X."/>
            <person name="Stodghill P."/>
            <person name="Rioux R."/>
            <person name="Babler B."/>
            <person name="Shrestha S."/>
            <person name="Babler B."/>
            <person name="Rivedal H."/>
            <person name="Frost K."/>
            <person name="Hao J."/>
            <person name="Secor G."/>
            <person name="Swingle B."/>
        </authorList>
    </citation>
    <scope>NUCLEOTIDE SEQUENCE [LARGE SCALE GENOMIC DNA]</scope>
    <source>
        <strain evidence="2 3">SR64</strain>
    </source>
</reference>